<feature type="compositionally biased region" description="Low complexity" evidence="1">
    <location>
        <begin position="202"/>
        <end position="240"/>
    </location>
</feature>
<dbReference type="Pfam" id="PF02014">
    <property type="entry name" value="Reeler"/>
    <property type="match status" value="1"/>
</dbReference>
<keyword evidence="2" id="KW-0732">Signal</keyword>
<dbReference type="EMBL" id="CAKKLH010000035">
    <property type="protein sequence ID" value="CAH0100352.1"/>
    <property type="molecule type" value="Genomic_DNA"/>
</dbReference>
<gene>
    <name evidence="4" type="ORF">DGAL_LOCUS2581</name>
</gene>
<keyword evidence="5" id="KW-1185">Reference proteome</keyword>
<protein>
    <recommendedName>
        <fullName evidence="3">Reelin domain-containing protein</fullName>
    </recommendedName>
</protein>
<feature type="chain" id="PRO_5035324506" description="Reelin domain-containing protein" evidence="2">
    <location>
        <begin position="27"/>
        <end position="263"/>
    </location>
</feature>
<proteinExistence type="predicted"/>
<evidence type="ECO:0000256" key="2">
    <source>
        <dbReference type="SAM" id="SignalP"/>
    </source>
</evidence>
<dbReference type="PANTHER" id="PTHR45828:SF36">
    <property type="entry name" value="REELIN DOMAIN-CONTAINING PROTEIN"/>
    <property type="match status" value="1"/>
</dbReference>
<comment type="caution">
    <text evidence="4">The sequence shown here is derived from an EMBL/GenBank/DDBJ whole genome shotgun (WGS) entry which is preliminary data.</text>
</comment>
<feature type="region of interest" description="Disordered" evidence="1">
    <location>
        <begin position="195"/>
        <end position="242"/>
    </location>
</feature>
<dbReference type="AlphaFoldDB" id="A0A8J2WDF8"/>
<dbReference type="OrthoDB" id="6382110at2759"/>
<evidence type="ECO:0000256" key="1">
    <source>
        <dbReference type="SAM" id="MobiDB-lite"/>
    </source>
</evidence>
<evidence type="ECO:0000259" key="3">
    <source>
        <dbReference type="Pfam" id="PF02014"/>
    </source>
</evidence>
<organism evidence="4 5">
    <name type="scientific">Daphnia galeata</name>
    <dbReference type="NCBI Taxonomy" id="27404"/>
    <lineage>
        <taxon>Eukaryota</taxon>
        <taxon>Metazoa</taxon>
        <taxon>Ecdysozoa</taxon>
        <taxon>Arthropoda</taxon>
        <taxon>Crustacea</taxon>
        <taxon>Branchiopoda</taxon>
        <taxon>Diplostraca</taxon>
        <taxon>Cladocera</taxon>
        <taxon>Anomopoda</taxon>
        <taxon>Daphniidae</taxon>
        <taxon>Daphnia</taxon>
    </lineage>
</organism>
<accession>A0A8J2WDF8</accession>
<dbReference type="CDD" id="cd08544">
    <property type="entry name" value="Reeler"/>
    <property type="match status" value="1"/>
</dbReference>
<dbReference type="InterPro" id="IPR051237">
    <property type="entry name" value="Ferric-chelate_Red/DefProt"/>
</dbReference>
<dbReference type="PROSITE" id="PS51257">
    <property type="entry name" value="PROKAR_LIPOPROTEIN"/>
    <property type="match status" value="1"/>
</dbReference>
<dbReference type="GO" id="GO:0016020">
    <property type="term" value="C:membrane"/>
    <property type="evidence" value="ECO:0007669"/>
    <property type="project" value="TreeGrafter"/>
</dbReference>
<feature type="domain" description="Reelin" evidence="3">
    <location>
        <begin position="36"/>
        <end position="167"/>
    </location>
</feature>
<sequence>MESKFAAECCLIVFLVIGCCCISVNATPNGAPEEACATMIPNHGVDWQYETCPFEIIVEKTTLYAGESLNIQLGIKSFVNVNDPAARGFKGFMIMAFDATGQKIEPLGIFDGMASNNEIKTMDCPSPSRGPNSKAPKVGVTHTNNGFKKSVEVVWTPPVDLIGPIVITQVSLIFTIQHGNKAIIWAKETSTPVQIIPNPGETTTVATTTTTTKPTTTPSTTTEATTTTTTITTTTPKPTTQGAASSVSEWTLLLGVAILSFLV</sequence>
<name>A0A8J2WDF8_9CRUS</name>
<feature type="signal peptide" evidence="2">
    <location>
        <begin position="1"/>
        <end position="26"/>
    </location>
</feature>
<dbReference type="InterPro" id="IPR042307">
    <property type="entry name" value="Reeler_sf"/>
</dbReference>
<dbReference type="PANTHER" id="PTHR45828">
    <property type="entry name" value="CYTOCHROME B561/FERRIC REDUCTASE TRANSMEMBRANE"/>
    <property type="match status" value="1"/>
</dbReference>
<reference evidence="4" key="1">
    <citation type="submission" date="2021-11" db="EMBL/GenBank/DDBJ databases">
        <authorList>
            <person name="Schell T."/>
        </authorList>
    </citation>
    <scope>NUCLEOTIDE SEQUENCE</scope>
    <source>
        <strain evidence="4">M5</strain>
    </source>
</reference>
<dbReference type="InterPro" id="IPR002861">
    <property type="entry name" value="Reeler_dom"/>
</dbReference>
<evidence type="ECO:0000313" key="4">
    <source>
        <dbReference type="EMBL" id="CAH0100352.1"/>
    </source>
</evidence>
<evidence type="ECO:0000313" key="5">
    <source>
        <dbReference type="Proteomes" id="UP000789390"/>
    </source>
</evidence>
<dbReference type="Gene3D" id="2.60.40.4060">
    <property type="entry name" value="Reeler domain"/>
    <property type="match status" value="1"/>
</dbReference>
<dbReference type="Proteomes" id="UP000789390">
    <property type="component" value="Unassembled WGS sequence"/>
</dbReference>